<accession>A0A6A6W8X9</accession>
<organism evidence="3 4">
    <name type="scientific">Pseudovirgaria hyperparasitica</name>
    <dbReference type="NCBI Taxonomy" id="470096"/>
    <lineage>
        <taxon>Eukaryota</taxon>
        <taxon>Fungi</taxon>
        <taxon>Dikarya</taxon>
        <taxon>Ascomycota</taxon>
        <taxon>Pezizomycotina</taxon>
        <taxon>Dothideomycetes</taxon>
        <taxon>Dothideomycetes incertae sedis</taxon>
        <taxon>Acrospermales</taxon>
        <taxon>Acrospermaceae</taxon>
        <taxon>Pseudovirgaria</taxon>
    </lineage>
</organism>
<evidence type="ECO:0000313" key="3">
    <source>
        <dbReference type="EMBL" id="KAF2758346.1"/>
    </source>
</evidence>
<dbReference type="PANTHER" id="PTHR42339:SF1">
    <property type="entry name" value="HISTONE H1"/>
    <property type="match status" value="1"/>
</dbReference>
<keyword evidence="4" id="KW-1185">Reference proteome</keyword>
<feature type="compositionally biased region" description="Polar residues" evidence="1">
    <location>
        <begin position="48"/>
        <end position="62"/>
    </location>
</feature>
<proteinExistence type="predicted"/>
<protein>
    <recommendedName>
        <fullName evidence="2">DUF7726 domain-containing protein</fullName>
    </recommendedName>
</protein>
<gene>
    <name evidence="3" type="ORF">EJ05DRAFT_348213</name>
</gene>
<reference evidence="3" key="1">
    <citation type="journal article" date="2020" name="Stud. Mycol.">
        <title>101 Dothideomycetes genomes: a test case for predicting lifestyles and emergence of pathogens.</title>
        <authorList>
            <person name="Haridas S."/>
            <person name="Albert R."/>
            <person name="Binder M."/>
            <person name="Bloem J."/>
            <person name="Labutti K."/>
            <person name="Salamov A."/>
            <person name="Andreopoulos B."/>
            <person name="Baker S."/>
            <person name="Barry K."/>
            <person name="Bills G."/>
            <person name="Bluhm B."/>
            <person name="Cannon C."/>
            <person name="Castanera R."/>
            <person name="Culley D."/>
            <person name="Daum C."/>
            <person name="Ezra D."/>
            <person name="Gonzalez J."/>
            <person name="Henrissat B."/>
            <person name="Kuo A."/>
            <person name="Liang C."/>
            <person name="Lipzen A."/>
            <person name="Lutzoni F."/>
            <person name="Magnuson J."/>
            <person name="Mondo S."/>
            <person name="Nolan M."/>
            <person name="Ohm R."/>
            <person name="Pangilinan J."/>
            <person name="Park H.-J."/>
            <person name="Ramirez L."/>
            <person name="Alfaro M."/>
            <person name="Sun H."/>
            <person name="Tritt A."/>
            <person name="Yoshinaga Y."/>
            <person name="Zwiers L.-H."/>
            <person name="Turgeon B."/>
            <person name="Goodwin S."/>
            <person name="Spatafora J."/>
            <person name="Crous P."/>
            <person name="Grigoriev I."/>
        </authorList>
    </citation>
    <scope>NUCLEOTIDE SEQUENCE</scope>
    <source>
        <strain evidence="3">CBS 121739</strain>
    </source>
</reference>
<sequence length="352" mass="39134">MSKLPPINRQALGQRDSNVQLPPLSSLSELAKKPTDSLRTRPSYLGTILNTEPRTDPNSNAVPQGAMGRPGYAVSIQDINGLQRKRPASTDLASVDADSDDVDFTMGPVLNCNQVRARINNFLDSGEMKVGEFQKAINVSGPSYRNFMGQNGPYKGANSECYHSAWKFFRLRELRGIPMPRKKQKVVTAAGEPAPAPSKAEERAQNAKAVQLPGELEDKVPVYDTCDEIRRKIGAHLRSEGITQAQFLRDLMAQYHTETRKIQSKQLTDFRSKKGPNSGNTSCIYYASYCLFEKIRIAEKKPKSKDRVYMETKYPGGVDTIRPAGRSYFCPQGTVPVQDKYGKVTIVPSGRR</sequence>
<dbReference type="Proteomes" id="UP000799437">
    <property type="component" value="Unassembled WGS sequence"/>
</dbReference>
<dbReference type="AlphaFoldDB" id="A0A6A6W8X9"/>
<dbReference type="EMBL" id="ML996571">
    <property type="protein sequence ID" value="KAF2758346.1"/>
    <property type="molecule type" value="Genomic_DNA"/>
</dbReference>
<dbReference type="RefSeq" id="XP_033600797.1">
    <property type="nucleotide sequence ID" value="XM_033740981.1"/>
</dbReference>
<dbReference type="InterPro" id="IPR056143">
    <property type="entry name" value="DUF7726"/>
</dbReference>
<feature type="region of interest" description="Disordered" evidence="1">
    <location>
        <begin position="1"/>
        <end position="70"/>
    </location>
</feature>
<feature type="compositionally biased region" description="Polar residues" evidence="1">
    <location>
        <begin position="15"/>
        <end position="28"/>
    </location>
</feature>
<feature type="compositionally biased region" description="Basic and acidic residues" evidence="1">
    <location>
        <begin position="30"/>
        <end position="39"/>
    </location>
</feature>
<evidence type="ECO:0000313" key="4">
    <source>
        <dbReference type="Proteomes" id="UP000799437"/>
    </source>
</evidence>
<name>A0A6A6W8X9_9PEZI</name>
<dbReference type="Pfam" id="PF24852">
    <property type="entry name" value="DUF7726"/>
    <property type="match status" value="2"/>
</dbReference>
<evidence type="ECO:0000259" key="2">
    <source>
        <dbReference type="Pfam" id="PF24852"/>
    </source>
</evidence>
<feature type="domain" description="DUF7726" evidence="2">
    <location>
        <begin position="111"/>
        <end position="177"/>
    </location>
</feature>
<dbReference type="OrthoDB" id="2592504at2759"/>
<feature type="domain" description="DUF7726" evidence="2">
    <location>
        <begin position="220"/>
        <end position="300"/>
    </location>
</feature>
<dbReference type="PANTHER" id="PTHR42339">
    <property type="entry name" value="HISTONE H1"/>
    <property type="match status" value="1"/>
</dbReference>
<evidence type="ECO:0000256" key="1">
    <source>
        <dbReference type="SAM" id="MobiDB-lite"/>
    </source>
</evidence>
<dbReference type="GeneID" id="54482035"/>